<dbReference type="GO" id="GO:0004794">
    <property type="term" value="F:threonine deaminase activity"/>
    <property type="evidence" value="ECO:0007669"/>
    <property type="project" value="TreeGrafter"/>
</dbReference>
<evidence type="ECO:0000256" key="3">
    <source>
        <dbReference type="ARBA" id="ARBA00022898"/>
    </source>
</evidence>
<protein>
    <submittedName>
        <fullName evidence="5">Serine/threonine dehydratase</fullName>
    </submittedName>
</protein>
<comment type="similarity">
    <text evidence="2">Belongs to the serine/threonine dehydratase family.</text>
</comment>
<evidence type="ECO:0000256" key="4">
    <source>
        <dbReference type="ARBA" id="ARBA00023239"/>
    </source>
</evidence>
<dbReference type="RefSeq" id="WP_065005257.1">
    <property type="nucleotide sequence ID" value="NZ_CP033334.1"/>
</dbReference>
<dbReference type="PANTHER" id="PTHR48078">
    <property type="entry name" value="THREONINE DEHYDRATASE, MITOCHONDRIAL-RELATED"/>
    <property type="match status" value="1"/>
</dbReference>
<dbReference type="Pfam" id="PF00291">
    <property type="entry name" value="PALP"/>
    <property type="match status" value="1"/>
</dbReference>
<evidence type="ECO:0000256" key="1">
    <source>
        <dbReference type="ARBA" id="ARBA00001933"/>
    </source>
</evidence>
<dbReference type="FunFam" id="3.40.50.1100:FF:000005">
    <property type="entry name" value="Threonine dehydratase catabolic"/>
    <property type="match status" value="1"/>
</dbReference>
<dbReference type="InterPro" id="IPR001926">
    <property type="entry name" value="TrpB-like_PALP"/>
</dbReference>
<keyword evidence="3" id="KW-0663">Pyridoxal phosphate</keyword>
<dbReference type="CDD" id="cd01562">
    <property type="entry name" value="Thr-dehyd"/>
    <property type="match status" value="1"/>
</dbReference>
<dbReference type="GO" id="GO:0003941">
    <property type="term" value="F:L-serine ammonia-lyase activity"/>
    <property type="evidence" value="ECO:0007669"/>
    <property type="project" value="TreeGrafter"/>
</dbReference>
<evidence type="ECO:0000256" key="2">
    <source>
        <dbReference type="ARBA" id="ARBA00010869"/>
    </source>
</evidence>
<dbReference type="PROSITE" id="PS00165">
    <property type="entry name" value="DEHYDRATASE_SER_THR"/>
    <property type="match status" value="1"/>
</dbReference>
<dbReference type="InterPro" id="IPR050147">
    <property type="entry name" value="Ser/Thr_Dehydratase"/>
</dbReference>
<name>A0A6M7U120_RHILI</name>
<dbReference type="GO" id="GO:0006567">
    <property type="term" value="P:L-threonine catabolic process"/>
    <property type="evidence" value="ECO:0007669"/>
    <property type="project" value="TreeGrafter"/>
</dbReference>
<evidence type="ECO:0000313" key="6">
    <source>
        <dbReference type="Proteomes" id="UP000093737"/>
    </source>
</evidence>
<dbReference type="EMBL" id="LYTK01000010">
    <property type="protein sequence ID" value="OBQ66634.1"/>
    <property type="molecule type" value="Genomic_DNA"/>
</dbReference>
<accession>A0A6M7U120</accession>
<evidence type="ECO:0000313" key="5">
    <source>
        <dbReference type="EMBL" id="OBQ66634.1"/>
    </source>
</evidence>
<dbReference type="InterPro" id="IPR036052">
    <property type="entry name" value="TrpB-like_PALP_sf"/>
</dbReference>
<dbReference type="Gene3D" id="3.40.50.1100">
    <property type="match status" value="2"/>
</dbReference>
<dbReference type="GO" id="GO:0009097">
    <property type="term" value="P:isoleucine biosynthetic process"/>
    <property type="evidence" value="ECO:0007669"/>
    <property type="project" value="TreeGrafter"/>
</dbReference>
<sequence length="314" mass="32345">MIALEDIRTAAARIEGNVRRTPMIAAGNLKTPLAGGVDLTLKLELLQVTGSFKARGATNRLLSLDPAALAHGIVTASGGNHGIATARAGFMAGVPATIFLPTNASPAKIEKLRAWGAATRIVGSAWHESNEAAQAFVRETGAVYFHPFADPAVVAGQGTVGLEILDQMPDVTTVLVAMGGGGLVSGVATAIKALAPHVRVVGIEATGSPVLLRALEAGSNVALDRVTTSVATMACAKTDDRIFDIVRDKVDEIVLVDDDEMLRAARSLWFEMGLAADLSGAAAIAALAEDRVRIKQGERVCAIVCGAGPDAILG</sequence>
<reference evidence="5 6" key="1">
    <citation type="submission" date="2016-05" db="EMBL/GenBank/DDBJ databases">
        <authorList>
            <person name="Ramsay J.P."/>
        </authorList>
    </citation>
    <scope>NUCLEOTIDE SEQUENCE [LARGE SCALE GENOMIC DNA]</scope>
    <source>
        <strain evidence="5 6">NZP2042</strain>
    </source>
</reference>
<dbReference type="GO" id="GO:0006565">
    <property type="term" value="P:L-serine catabolic process"/>
    <property type="evidence" value="ECO:0007669"/>
    <property type="project" value="TreeGrafter"/>
</dbReference>
<dbReference type="Proteomes" id="UP000093737">
    <property type="component" value="Unassembled WGS sequence"/>
</dbReference>
<comment type="cofactor">
    <cofactor evidence="1">
        <name>pyridoxal 5'-phosphate</name>
        <dbReference type="ChEBI" id="CHEBI:597326"/>
    </cofactor>
</comment>
<comment type="caution">
    <text evidence="5">The sequence shown here is derived from an EMBL/GenBank/DDBJ whole genome shotgun (WGS) entry which is preliminary data.</text>
</comment>
<dbReference type="GO" id="GO:0030170">
    <property type="term" value="F:pyridoxal phosphate binding"/>
    <property type="evidence" value="ECO:0007669"/>
    <property type="project" value="InterPro"/>
</dbReference>
<dbReference type="SUPFAM" id="SSF53686">
    <property type="entry name" value="Tryptophan synthase beta subunit-like PLP-dependent enzymes"/>
    <property type="match status" value="1"/>
</dbReference>
<gene>
    <name evidence="5" type="ORF">A8145_29880</name>
</gene>
<dbReference type="AlphaFoldDB" id="A0A6M7U120"/>
<dbReference type="InterPro" id="IPR000634">
    <property type="entry name" value="Ser/Thr_deHydtase_PyrdxlP-BS"/>
</dbReference>
<organism evidence="5 6">
    <name type="scientific">Rhizobium loti</name>
    <name type="common">Mesorhizobium loti</name>
    <dbReference type="NCBI Taxonomy" id="381"/>
    <lineage>
        <taxon>Bacteria</taxon>
        <taxon>Pseudomonadati</taxon>
        <taxon>Pseudomonadota</taxon>
        <taxon>Alphaproteobacteria</taxon>
        <taxon>Hyphomicrobiales</taxon>
        <taxon>Phyllobacteriaceae</taxon>
        <taxon>Mesorhizobium</taxon>
    </lineage>
</organism>
<dbReference type="PANTHER" id="PTHR48078:SF6">
    <property type="entry name" value="L-THREONINE DEHYDRATASE CATABOLIC TDCB"/>
    <property type="match status" value="1"/>
</dbReference>
<keyword evidence="4" id="KW-0456">Lyase</keyword>
<proteinExistence type="inferred from homology"/>